<evidence type="ECO:0000256" key="2">
    <source>
        <dbReference type="ARBA" id="ARBA00010199"/>
    </source>
</evidence>
<dbReference type="EMBL" id="JAJJMA010037349">
    <property type="protein sequence ID" value="MCL7024696.1"/>
    <property type="molecule type" value="Genomic_DNA"/>
</dbReference>
<feature type="region of interest" description="Disordered" evidence="7">
    <location>
        <begin position="1"/>
        <end position="33"/>
    </location>
</feature>
<comment type="subcellular location">
    <subcellularLocation>
        <location evidence="1">Membrane</location>
        <topology evidence="1">Multi-pass membrane protein</topology>
    </subcellularLocation>
</comment>
<gene>
    <name evidence="8" type="ORF">MKW94_021048</name>
</gene>
<dbReference type="GO" id="GO:0016020">
    <property type="term" value="C:membrane"/>
    <property type="evidence" value="ECO:0007669"/>
    <property type="project" value="UniProtKB-SubCell"/>
</dbReference>
<evidence type="ECO:0000256" key="3">
    <source>
        <dbReference type="ARBA" id="ARBA00022692"/>
    </source>
</evidence>
<evidence type="ECO:0000256" key="7">
    <source>
        <dbReference type="SAM" id="MobiDB-lite"/>
    </source>
</evidence>
<evidence type="ECO:0000256" key="4">
    <source>
        <dbReference type="ARBA" id="ARBA00022989"/>
    </source>
</evidence>
<feature type="transmembrane region" description="Helical" evidence="6">
    <location>
        <begin position="90"/>
        <end position="114"/>
    </location>
</feature>
<dbReference type="Pfam" id="PF01554">
    <property type="entry name" value="MatE"/>
    <property type="match status" value="2"/>
</dbReference>
<feature type="transmembrane region" description="Helical" evidence="6">
    <location>
        <begin position="272"/>
        <end position="291"/>
    </location>
</feature>
<feature type="transmembrane region" description="Helical" evidence="6">
    <location>
        <begin position="168"/>
        <end position="185"/>
    </location>
</feature>
<keyword evidence="9" id="KW-1185">Reference proteome</keyword>
<feature type="transmembrane region" description="Helical" evidence="6">
    <location>
        <begin position="354"/>
        <end position="377"/>
    </location>
</feature>
<sequence length="502" mass="54339">MGSETHKPNLNSPLLIQTREENNEEKKQKGGSIIITKEEESSEKIVGEVKKQLWLAGPLVFVNVLQFSLQLVSVMFVGHLGQLSLASASIATSFASVSGFSFLMGMGGALDTLCGQSYGAKQYRMLGIHMQRAMFVLLLVSVPLAFIWANTGRILIAVGQDQEISIEAGVYARYLIPSIFAYGLLQCQVRFLQAQSIVFPMMITSAITALLHILVCWVLVFKTGLGSRGAAVANAISYWINTLLLALYIKLSASCKRTWTGFSTEGFQDVSNFVRLAIPSAIMTCLEIWSFEMMVLLSGLLPNPKLETSVLSISLNTSSVVFMISSGVGATISTRVSNELGASNPQAARLAVKVVLCIIITQGILIGSIMILIRNLWGYAYSSDEEVVSYVAVMLPINAVSSLLEAIQCVLSGTIRGCGRQIVGAFINLGAYYLVGIPSAIVFAFVLHVGGKGLWLGIMCALAVQVVSLLIFTLRTDWEQEAKQAADRVYDAEIPVNVVLCH</sequence>
<dbReference type="NCBIfam" id="TIGR00797">
    <property type="entry name" value="matE"/>
    <property type="match status" value="1"/>
</dbReference>
<dbReference type="Proteomes" id="UP001177140">
    <property type="component" value="Unassembled WGS sequence"/>
</dbReference>
<dbReference type="GO" id="GO:0042910">
    <property type="term" value="F:xenobiotic transmembrane transporter activity"/>
    <property type="evidence" value="ECO:0007669"/>
    <property type="project" value="InterPro"/>
</dbReference>
<evidence type="ECO:0000313" key="8">
    <source>
        <dbReference type="EMBL" id="MCL7024696.1"/>
    </source>
</evidence>
<keyword evidence="5 6" id="KW-0472">Membrane</keyword>
<proteinExistence type="inferred from homology"/>
<dbReference type="InterPro" id="IPR002528">
    <property type="entry name" value="MATE_fam"/>
</dbReference>
<dbReference type="CDD" id="cd13132">
    <property type="entry name" value="MATE_eukaryotic"/>
    <property type="match status" value="1"/>
</dbReference>
<keyword evidence="4 6" id="KW-1133">Transmembrane helix</keyword>
<feature type="transmembrane region" description="Helical" evidence="6">
    <location>
        <begin position="389"/>
        <end position="411"/>
    </location>
</feature>
<evidence type="ECO:0000256" key="5">
    <source>
        <dbReference type="ARBA" id="ARBA00023136"/>
    </source>
</evidence>
<dbReference type="InterPro" id="IPR045069">
    <property type="entry name" value="MATE_euk"/>
</dbReference>
<evidence type="ECO:0000313" key="9">
    <source>
        <dbReference type="Proteomes" id="UP001177140"/>
    </source>
</evidence>
<dbReference type="GO" id="GO:1990961">
    <property type="term" value="P:xenobiotic detoxification by transmembrane export across the plasma membrane"/>
    <property type="evidence" value="ECO:0007669"/>
    <property type="project" value="InterPro"/>
</dbReference>
<feature type="transmembrane region" description="Helical" evidence="6">
    <location>
        <begin position="135"/>
        <end position="156"/>
    </location>
</feature>
<keyword evidence="3 6" id="KW-0812">Transmembrane</keyword>
<feature type="transmembrane region" description="Helical" evidence="6">
    <location>
        <begin position="423"/>
        <end position="447"/>
    </location>
</feature>
<dbReference type="PANTHER" id="PTHR11206">
    <property type="entry name" value="MULTIDRUG RESISTANCE PROTEIN"/>
    <property type="match status" value="1"/>
</dbReference>
<feature type="transmembrane region" description="Helical" evidence="6">
    <location>
        <begin position="197"/>
        <end position="220"/>
    </location>
</feature>
<protein>
    <recommendedName>
        <fullName evidence="6">Protein DETOXIFICATION</fullName>
    </recommendedName>
    <alternativeName>
        <fullName evidence="6">Multidrug and toxic compound extrusion protein</fullName>
    </alternativeName>
</protein>
<feature type="transmembrane region" description="Helical" evidence="6">
    <location>
        <begin position="311"/>
        <end position="333"/>
    </location>
</feature>
<dbReference type="GO" id="GO:0015297">
    <property type="term" value="F:antiporter activity"/>
    <property type="evidence" value="ECO:0007669"/>
    <property type="project" value="InterPro"/>
</dbReference>
<feature type="transmembrane region" description="Helical" evidence="6">
    <location>
        <begin position="53"/>
        <end position="78"/>
    </location>
</feature>
<comment type="similarity">
    <text evidence="2 6">Belongs to the multi antimicrobial extrusion (MATE) (TC 2.A.66.1) family.</text>
</comment>
<comment type="caution">
    <text evidence="8">The sequence shown here is derived from an EMBL/GenBank/DDBJ whole genome shotgun (WGS) entry which is preliminary data.</text>
</comment>
<feature type="transmembrane region" description="Helical" evidence="6">
    <location>
        <begin position="453"/>
        <end position="474"/>
    </location>
</feature>
<feature type="transmembrane region" description="Helical" evidence="6">
    <location>
        <begin position="232"/>
        <end position="251"/>
    </location>
</feature>
<evidence type="ECO:0000256" key="6">
    <source>
        <dbReference type="RuleBase" id="RU004914"/>
    </source>
</evidence>
<evidence type="ECO:0000256" key="1">
    <source>
        <dbReference type="ARBA" id="ARBA00004141"/>
    </source>
</evidence>
<accession>A0AA41UZ04</accession>
<reference evidence="8" key="1">
    <citation type="submission" date="2022-03" db="EMBL/GenBank/DDBJ databases">
        <title>A functionally conserved STORR gene fusion in Papaver species that diverged 16.8 million years ago.</title>
        <authorList>
            <person name="Catania T."/>
        </authorList>
    </citation>
    <scope>NUCLEOTIDE SEQUENCE</scope>
    <source>
        <strain evidence="8">S-191538</strain>
    </source>
</reference>
<dbReference type="AlphaFoldDB" id="A0AA41UZ04"/>
<feature type="compositionally biased region" description="Basic and acidic residues" evidence="7">
    <location>
        <begin position="18"/>
        <end position="28"/>
    </location>
</feature>
<organism evidence="8 9">
    <name type="scientific">Papaver nudicaule</name>
    <name type="common">Iceland poppy</name>
    <dbReference type="NCBI Taxonomy" id="74823"/>
    <lineage>
        <taxon>Eukaryota</taxon>
        <taxon>Viridiplantae</taxon>
        <taxon>Streptophyta</taxon>
        <taxon>Embryophyta</taxon>
        <taxon>Tracheophyta</taxon>
        <taxon>Spermatophyta</taxon>
        <taxon>Magnoliopsida</taxon>
        <taxon>Ranunculales</taxon>
        <taxon>Papaveraceae</taxon>
        <taxon>Papaveroideae</taxon>
        <taxon>Papaver</taxon>
    </lineage>
</organism>
<name>A0AA41UZ04_PAPNU</name>